<accession>A0AAV7RHQ7</accession>
<evidence type="ECO:0000313" key="2">
    <source>
        <dbReference type="EMBL" id="KAJ1151045.1"/>
    </source>
</evidence>
<proteinExistence type="predicted"/>
<gene>
    <name evidence="2" type="ORF">NDU88_003832</name>
</gene>
<organism evidence="2 3">
    <name type="scientific">Pleurodeles waltl</name>
    <name type="common">Iberian ribbed newt</name>
    <dbReference type="NCBI Taxonomy" id="8319"/>
    <lineage>
        <taxon>Eukaryota</taxon>
        <taxon>Metazoa</taxon>
        <taxon>Chordata</taxon>
        <taxon>Craniata</taxon>
        <taxon>Vertebrata</taxon>
        <taxon>Euteleostomi</taxon>
        <taxon>Amphibia</taxon>
        <taxon>Batrachia</taxon>
        <taxon>Caudata</taxon>
        <taxon>Salamandroidea</taxon>
        <taxon>Salamandridae</taxon>
        <taxon>Pleurodelinae</taxon>
        <taxon>Pleurodeles</taxon>
    </lineage>
</organism>
<reference evidence="2" key="1">
    <citation type="journal article" date="2022" name="bioRxiv">
        <title>Sequencing and chromosome-scale assembly of the giantPleurodeles waltlgenome.</title>
        <authorList>
            <person name="Brown T."/>
            <person name="Elewa A."/>
            <person name="Iarovenko S."/>
            <person name="Subramanian E."/>
            <person name="Araus A.J."/>
            <person name="Petzold A."/>
            <person name="Susuki M."/>
            <person name="Suzuki K.-i.T."/>
            <person name="Hayashi T."/>
            <person name="Toyoda A."/>
            <person name="Oliveira C."/>
            <person name="Osipova E."/>
            <person name="Leigh N.D."/>
            <person name="Simon A."/>
            <person name="Yun M.H."/>
        </authorList>
    </citation>
    <scope>NUCLEOTIDE SEQUENCE</scope>
    <source>
        <strain evidence="2">20211129_DDA</strain>
        <tissue evidence="2">Liver</tissue>
    </source>
</reference>
<protein>
    <submittedName>
        <fullName evidence="2">Uncharacterized protein</fullName>
    </submittedName>
</protein>
<sequence>MEGDYVEAALSLLRRAGRMDLVKREALAALRPARKAAQMVAAAVLACSRTRSSARAEQVRRPGRAVGRSRGRACSS</sequence>
<feature type="compositionally biased region" description="Basic residues" evidence="1">
    <location>
        <begin position="61"/>
        <end position="76"/>
    </location>
</feature>
<feature type="region of interest" description="Disordered" evidence="1">
    <location>
        <begin position="54"/>
        <end position="76"/>
    </location>
</feature>
<dbReference type="AlphaFoldDB" id="A0AAV7RHQ7"/>
<evidence type="ECO:0000256" key="1">
    <source>
        <dbReference type="SAM" id="MobiDB-lite"/>
    </source>
</evidence>
<dbReference type="EMBL" id="JANPWB010000009">
    <property type="protein sequence ID" value="KAJ1151045.1"/>
    <property type="molecule type" value="Genomic_DNA"/>
</dbReference>
<evidence type="ECO:0000313" key="3">
    <source>
        <dbReference type="Proteomes" id="UP001066276"/>
    </source>
</evidence>
<comment type="caution">
    <text evidence="2">The sequence shown here is derived from an EMBL/GenBank/DDBJ whole genome shotgun (WGS) entry which is preliminary data.</text>
</comment>
<dbReference type="Proteomes" id="UP001066276">
    <property type="component" value="Chromosome 5"/>
</dbReference>
<name>A0AAV7RHQ7_PLEWA</name>
<keyword evidence="3" id="KW-1185">Reference proteome</keyword>